<dbReference type="GO" id="GO:1902495">
    <property type="term" value="C:transmembrane transporter complex"/>
    <property type="evidence" value="ECO:0007669"/>
    <property type="project" value="TreeGrafter"/>
</dbReference>
<feature type="transmembrane region" description="Helical" evidence="9">
    <location>
        <begin position="533"/>
        <end position="554"/>
    </location>
</feature>
<keyword evidence="2" id="KW-0716">Sensory transduction</keyword>
<feature type="coiled-coil region" evidence="7">
    <location>
        <begin position="787"/>
        <end position="842"/>
    </location>
</feature>
<dbReference type="InterPro" id="IPR052076">
    <property type="entry name" value="TRP_cation_channel"/>
</dbReference>
<feature type="transmembrane region" description="Helical" evidence="9">
    <location>
        <begin position="597"/>
        <end position="615"/>
    </location>
</feature>
<dbReference type="GO" id="GO:0022857">
    <property type="term" value="F:transmembrane transporter activity"/>
    <property type="evidence" value="ECO:0007669"/>
    <property type="project" value="TreeGrafter"/>
</dbReference>
<evidence type="ECO:0000256" key="3">
    <source>
        <dbReference type="ARBA" id="ARBA00022737"/>
    </source>
</evidence>
<sequence length="844" mass="97593">MGCKICKLQETTPTEVQCFRYKKLKESVEENVKFISDNPGKASDNKLDDLMKILREICTSYANEEDAQELVEKLIRAKPDVIDYPSDAINNCKRAIHYAALSENPKILKVITNKIKEGHENRMNSLSNGNTALNLLIKEKKMKEEEMKKEGKKEADENEETEGFIRCVDVLLTADIDVNISDNKNLTPIFWAVKYKYYETVKIILWKSKYEVDVAKVYISQYILDEVQSNSEQKNREKERKPFNKLEVLFGFLKEGDETSFNKSEYLQDSKVLNGNNGEFTLLQFATRRKFTKAVENLLKKGAKPDKNTAITKTTPLEIAAEMGYFEIFELFLQNINRKNTEPTESTEPTEFAESTKSIESIFLDVLKIIIKKCDNKRPDADYKSFYFLLLKNIKNKCGIVNKIIDEENKNTALYYSVNYGHPEITLDLLRAGESMASKNKLGVYSVESLDFDTLQTHLDECLEVNQIDNIYETDFTAKYNYKTLMSPLDNSDKEPETKVISLIRESVELRSLLEHPVITSFLYIKWQRIRRYFYINLAFQFAFFLSLTVYVYNNQNNNKNKVADSILLGVTCGIFTFLFLRELVLILLAVNVYCRSWLNLLDVALLILTPVIILQISLMETFKNEVSYFVLSLAALKLVVLVGKEPHMFIIVTILCKFIAVLVDTNEKLIESTARLFGQIGRLNFIVYMEKVIGKSSLPETLASKCIVWKILEQSVYFVYFDKRLCMEIYPNRQAQVIATTVKTIDNKKYKDSTNTKPATETSEEDNKEGKDGTNIYLDAHIAIKTKQLIRKKQEAEMQKNKKQKEEEQCNEKYKMVIKKLDFILVNIEKLECDRKQIQRASS</sequence>
<evidence type="ECO:0000313" key="11">
    <source>
        <dbReference type="Proteomes" id="UP000801492"/>
    </source>
</evidence>
<evidence type="ECO:0000256" key="6">
    <source>
        <dbReference type="ARBA" id="ARBA00023303"/>
    </source>
</evidence>
<feature type="region of interest" description="Disordered" evidence="8">
    <location>
        <begin position="751"/>
        <end position="774"/>
    </location>
</feature>
<keyword evidence="9" id="KW-1133">Transmembrane helix</keyword>
<evidence type="ECO:0000313" key="10">
    <source>
        <dbReference type="EMBL" id="KAF2900040.1"/>
    </source>
</evidence>
<feature type="transmembrane region" description="Helical" evidence="9">
    <location>
        <begin position="627"/>
        <end position="643"/>
    </location>
</feature>
<protein>
    <submittedName>
        <fullName evidence="10">Uncharacterized protein</fullName>
    </submittedName>
</protein>
<dbReference type="OrthoDB" id="2157354at2759"/>
<evidence type="ECO:0000256" key="8">
    <source>
        <dbReference type="SAM" id="MobiDB-lite"/>
    </source>
</evidence>
<keyword evidence="4" id="KW-0040">ANK repeat</keyword>
<dbReference type="SUPFAM" id="SSF48403">
    <property type="entry name" value="Ankyrin repeat"/>
    <property type="match status" value="1"/>
</dbReference>
<dbReference type="Gene3D" id="1.25.40.20">
    <property type="entry name" value="Ankyrin repeat-containing domain"/>
    <property type="match status" value="2"/>
</dbReference>
<dbReference type="Proteomes" id="UP000801492">
    <property type="component" value="Unassembled WGS sequence"/>
</dbReference>
<evidence type="ECO:0000256" key="1">
    <source>
        <dbReference type="ARBA" id="ARBA00022448"/>
    </source>
</evidence>
<evidence type="ECO:0000256" key="7">
    <source>
        <dbReference type="SAM" id="Coils"/>
    </source>
</evidence>
<evidence type="ECO:0000256" key="4">
    <source>
        <dbReference type="ARBA" id="ARBA00023043"/>
    </source>
</evidence>
<dbReference type="InterPro" id="IPR036770">
    <property type="entry name" value="Ankyrin_rpt-contain_sf"/>
</dbReference>
<evidence type="ECO:0000256" key="5">
    <source>
        <dbReference type="ARBA" id="ARBA00023065"/>
    </source>
</evidence>
<dbReference type="AlphaFoldDB" id="A0A8K0DG74"/>
<dbReference type="PANTHER" id="PTHR47143">
    <property type="entry name" value="TRANSIENT RECEPTOR POTENTIAL CATION CHANNEL PROTEIN PAINLESS"/>
    <property type="match status" value="1"/>
</dbReference>
<gene>
    <name evidence="10" type="ORF">ILUMI_06144</name>
</gene>
<evidence type="ECO:0000256" key="2">
    <source>
        <dbReference type="ARBA" id="ARBA00022606"/>
    </source>
</evidence>
<organism evidence="10 11">
    <name type="scientific">Ignelater luminosus</name>
    <name type="common">Cucubano</name>
    <name type="synonym">Pyrophorus luminosus</name>
    <dbReference type="NCBI Taxonomy" id="2038154"/>
    <lineage>
        <taxon>Eukaryota</taxon>
        <taxon>Metazoa</taxon>
        <taxon>Ecdysozoa</taxon>
        <taxon>Arthropoda</taxon>
        <taxon>Hexapoda</taxon>
        <taxon>Insecta</taxon>
        <taxon>Pterygota</taxon>
        <taxon>Neoptera</taxon>
        <taxon>Endopterygota</taxon>
        <taxon>Coleoptera</taxon>
        <taxon>Polyphaga</taxon>
        <taxon>Elateriformia</taxon>
        <taxon>Elateroidea</taxon>
        <taxon>Elateridae</taxon>
        <taxon>Agrypninae</taxon>
        <taxon>Pyrophorini</taxon>
        <taxon>Ignelater</taxon>
    </lineage>
</organism>
<comment type="caution">
    <text evidence="10">The sequence shown here is derived from an EMBL/GenBank/DDBJ whole genome shotgun (WGS) entry which is preliminary data.</text>
</comment>
<keyword evidence="9" id="KW-0472">Membrane</keyword>
<dbReference type="EMBL" id="VTPC01002438">
    <property type="protein sequence ID" value="KAF2900040.1"/>
    <property type="molecule type" value="Genomic_DNA"/>
</dbReference>
<reference evidence="10" key="1">
    <citation type="submission" date="2019-08" db="EMBL/GenBank/DDBJ databases">
        <title>The genome of the North American firefly Photinus pyralis.</title>
        <authorList>
            <consortium name="Photinus pyralis genome working group"/>
            <person name="Fallon T.R."/>
            <person name="Sander Lower S.E."/>
            <person name="Weng J.-K."/>
        </authorList>
    </citation>
    <scope>NUCLEOTIDE SEQUENCE</scope>
    <source>
        <strain evidence="10">TRF0915ILg1</strain>
        <tissue evidence="10">Whole body</tissue>
    </source>
</reference>
<dbReference type="PANTHER" id="PTHR47143:SF4">
    <property type="entry name" value="TRANSIENT RECEPTOR POTENTIAL CATION CHANNEL PROTEIN PAINLESS"/>
    <property type="match status" value="1"/>
</dbReference>
<keyword evidence="11" id="KW-1185">Reference proteome</keyword>
<feature type="transmembrane region" description="Helical" evidence="9">
    <location>
        <begin position="566"/>
        <end position="591"/>
    </location>
</feature>
<keyword evidence="7" id="KW-0175">Coiled coil</keyword>
<dbReference type="InterPro" id="IPR002110">
    <property type="entry name" value="Ankyrin_rpt"/>
</dbReference>
<dbReference type="GO" id="GO:0034220">
    <property type="term" value="P:monoatomic ion transmembrane transport"/>
    <property type="evidence" value="ECO:0007669"/>
    <property type="project" value="UniProtKB-KW"/>
</dbReference>
<proteinExistence type="predicted"/>
<keyword evidence="5" id="KW-0406">Ion transport</keyword>
<accession>A0A8K0DG74</accession>
<name>A0A8K0DG74_IGNLU</name>
<keyword evidence="6" id="KW-0407">Ion channel</keyword>
<dbReference type="SMART" id="SM00248">
    <property type="entry name" value="ANK"/>
    <property type="match status" value="6"/>
</dbReference>
<keyword evidence="3" id="KW-0677">Repeat</keyword>
<keyword evidence="1" id="KW-0813">Transport</keyword>
<keyword evidence="9" id="KW-0812">Transmembrane</keyword>
<evidence type="ECO:0000256" key="9">
    <source>
        <dbReference type="SAM" id="Phobius"/>
    </source>
</evidence>